<evidence type="ECO:0000313" key="1">
    <source>
        <dbReference type="EMBL" id="CRL07810.1"/>
    </source>
</evidence>
<evidence type="ECO:0000313" key="2">
    <source>
        <dbReference type="Proteomes" id="UP000183832"/>
    </source>
</evidence>
<proteinExistence type="predicted"/>
<organism evidence="1 2">
    <name type="scientific">Clunio marinus</name>
    <dbReference type="NCBI Taxonomy" id="568069"/>
    <lineage>
        <taxon>Eukaryota</taxon>
        <taxon>Metazoa</taxon>
        <taxon>Ecdysozoa</taxon>
        <taxon>Arthropoda</taxon>
        <taxon>Hexapoda</taxon>
        <taxon>Insecta</taxon>
        <taxon>Pterygota</taxon>
        <taxon>Neoptera</taxon>
        <taxon>Endopterygota</taxon>
        <taxon>Diptera</taxon>
        <taxon>Nematocera</taxon>
        <taxon>Chironomoidea</taxon>
        <taxon>Chironomidae</taxon>
        <taxon>Clunio</taxon>
    </lineage>
</organism>
<gene>
    <name evidence="1" type="ORF">CLUMA_CG020764</name>
</gene>
<protein>
    <submittedName>
        <fullName evidence="1">CLUMA_CG020764, isoform A</fullName>
    </submittedName>
</protein>
<dbReference type="EMBL" id="CVRI01000073">
    <property type="protein sequence ID" value="CRL07810.1"/>
    <property type="molecule type" value="Genomic_DNA"/>
</dbReference>
<sequence>MSKVQPAFGSSDENQRVYNTYVLKHSVYVLMWNGMKSSDELYVEQQIVPEIAVNVEHSLCSQANNSYNMIV</sequence>
<dbReference type="AlphaFoldDB" id="A0A1J1J749"/>
<reference evidence="1 2" key="1">
    <citation type="submission" date="2015-04" db="EMBL/GenBank/DDBJ databases">
        <authorList>
            <person name="Syromyatnikov M.Y."/>
            <person name="Popov V.N."/>
        </authorList>
    </citation>
    <scope>NUCLEOTIDE SEQUENCE [LARGE SCALE GENOMIC DNA]</scope>
</reference>
<name>A0A1J1J749_9DIPT</name>
<accession>A0A1J1J749</accession>
<dbReference type="Proteomes" id="UP000183832">
    <property type="component" value="Unassembled WGS sequence"/>
</dbReference>
<keyword evidence="2" id="KW-1185">Reference proteome</keyword>